<keyword evidence="7 11" id="KW-0255">Endonuclease</keyword>
<comment type="subcellular location">
    <subcellularLocation>
        <location evidence="11">Cytoplasm</location>
    </subcellularLocation>
</comment>
<organism evidence="14 15">
    <name type="scientific">Propionigenium maris DSM 9537</name>
    <dbReference type="NCBI Taxonomy" id="1123000"/>
    <lineage>
        <taxon>Bacteria</taxon>
        <taxon>Fusobacteriati</taxon>
        <taxon>Fusobacteriota</taxon>
        <taxon>Fusobacteriia</taxon>
        <taxon>Fusobacteriales</taxon>
        <taxon>Fusobacteriaceae</taxon>
        <taxon>Propionigenium</taxon>
    </lineage>
</organism>
<dbReference type="EMBL" id="BSDY01000009">
    <property type="protein sequence ID" value="GLI56665.1"/>
    <property type="molecule type" value="Genomic_DNA"/>
</dbReference>
<keyword evidence="6 11" id="KW-0699">rRNA-binding</keyword>
<dbReference type="GO" id="GO:0043822">
    <property type="term" value="F:ribonuclease M5 activity"/>
    <property type="evidence" value="ECO:0007669"/>
    <property type="project" value="UniProtKB-UniRule"/>
</dbReference>
<dbReference type="FunFam" id="3.40.1360.10:FF:000006">
    <property type="entry name" value="Ribonuclease M5"/>
    <property type="match status" value="1"/>
</dbReference>
<evidence type="ECO:0000256" key="1">
    <source>
        <dbReference type="ARBA" id="ARBA00022490"/>
    </source>
</evidence>
<keyword evidence="2 11" id="KW-0690">Ribosome biogenesis</keyword>
<gene>
    <name evidence="11 14" type="primary">rnmV</name>
    <name evidence="14" type="ORF">PM10SUCC1_21790</name>
</gene>
<keyword evidence="10 11" id="KW-0694">RNA-binding</keyword>
<evidence type="ECO:0000256" key="4">
    <source>
        <dbReference type="ARBA" id="ARBA00022722"/>
    </source>
</evidence>
<dbReference type="AlphaFoldDB" id="A0A9W6GM42"/>
<evidence type="ECO:0000313" key="15">
    <source>
        <dbReference type="Proteomes" id="UP001144471"/>
    </source>
</evidence>
<dbReference type="Pfam" id="PF13331">
    <property type="entry name" value="DUF4093"/>
    <property type="match status" value="1"/>
</dbReference>
<dbReference type="NCBIfam" id="TIGR00334">
    <property type="entry name" value="5S_RNA_mat_M5"/>
    <property type="match status" value="1"/>
</dbReference>
<feature type="domain" description="Toprim" evidence="13">
    <location>
        <begin position="5"/>
        <end position="86"/>
    </location>
</feature>
<dbReference type="PROSITE" id="PS50880">
    <property type="entry name" value="TOPRIM"/>
    <property type="match status" value="1"/>
</dbReference>
<dbReference type="SUPFAM" id="SSF110455">
    <property type="entry name" value="Toprim domain"/>
    <property type="match status" value="1"/>
</dbReference>
<dbReference type="EC" id="3.1.26.8" evidence="11 12"/>
<evidence type="ECO:0000259" key="13">
    <source>
        <dbReference type="PROSITE" id="PS50880"/>
    </source>
</evidence>
<dbReference type="PANTHER" id="PTHR39156">
    <property type="entry name" value="RIBONUCLEASE M5"/>
    <property type="match status" value="1"/>
</dbReference>
<protein>
    <recommendedName>
        <fullName evidence="11 12">Ribonuclease M5</fullName>
        <ecNumber evidence="11 12">3.1.26.8</ecNumber>
    </recommendedName>
    <alternativeName>
        <fullName evidence="11">RNase M5</fullName>
    </alternativeName>
    <alternativeName>
        <fullName evidence="11">Ribosomal RNA terminal maturase M5</fullName>
    </alternativeName>
</protein>
<dbReference type="Proteomes" id="UP001144471">
    <property type="component" value="Unassembled WGS sequence"/>
</dbReference>
<dbReference type="GO" id="GO:0019843">
    <property type="term" value="F:rRNA binding"/>
    <property type="evidence" value="ECO:0007669"/>
    <property type="project" value="UniProtKB-KW"/>
</dbReference>
<evidence type="ECO:0000256" key="9">
    <source>
        <dbReference type="ARBA" id="ARBA00022842"/>
    </source>
</evidence>
<evidence type="ECO:0000256" key="7">
    <source>
        <dbReference type="ARBA" id="ARBA00022759"/>
    </source>
</evidence>
<keyword evidence="5" id="KW-0479">Metal-binding</keyword>
<dbReference type="GO" id="GO:0046872">
    <property type="term" value="F:metal ion binding"/>
    <property type="evidence" value="ECO:0007669"/>
    <property type="project" value="UniProtKB-KW"/>
</dbReference>
<dbReference type="RefSeq" id="WP_281835959.1">
    <property type="nucleotide sequence ID" value="NZ_BSDY01000009.1"/>
</dbReference>
<dbReference type="InterPro" id="IPR025156">
    <property type="entry name" value="RNase_M5_C"/>
</dbReference>
<comment type="catalytic activity">
    <reaction evidence="11">
        <text>Endonucleolytic cleavage of RNA, removing 21 and 42 nucleotides, respectively, from the 5'- and 3'-termini of a 5S-rRNA precursor.</text>
        <dbReference type="EC" id="3.1.26.8"/>
    </reaction>
</comment>
<evidence type="ECO:0000256" key="3">
    <source>
        <dbReference type="ARBA" id="ARBA00022552"/>
    </source>
</evidence>
<dbReference type="Pfam" id="PF01751">
    <property type="entry name" value="Toprim"/>
    <property type="match status" value="1"/>
</dbReference>
<evidence type="ECO:0000256" key="8">
    <source>
        <dbReference type="ARBA" id="ARBA00022801"/>
    </source>
</evidence>
<keyword evidence="8 11" id="KW-0378">Hydrolase</keyword>
<dbReference type="Gene3D" id="3.40.1360.10">
    <property type="match status" value="1"/>
</dbReference>
<reference evidence="14" key="1">
    <citation type="submission" date="2022-12" db="EMBL/GenBank/DDBJ databases">
        <title>Reference genome sequencing for broad-spectrum identification of bacterial and archaeal isolates by mass spectrometry.</title>
        <authorList>
            <person name="Sekiguchi Y."/>
            <person name="Tourlousse D.M."/>
        </authorList>
    </citation>
    <scope>NUCLEOTIDE SEQUENCE</scope>
    <source>
        <strain evidence="14">10succ1</strain>
    </source>
</reference>
<comment type="caution">
    <text evidence="14">The sequence shown here is derived from an EMBL/GenBank/DDBJ whole genome shotgun (WGS) entry which is preliminary data.</text>
</comment>
<keyword evidence="4 11" id="KW-0540">Nuclease</keyword>
<evidence type="ECO:0000256" key="11">
    <source>
        <dbReference type="HAMAP-Rule" id="MF_01469"/>
    </source>
</evidence>
<dbReference type="HAMAP" id="MF_01469">
    <property type="entry name" value="RNase_M5"/>
    <property type="match status" value="1"/>
</dbReference>
<evidence type="ECO:0000313" key="14">
    <source>
        <dbReference type="EMBL" id="GLI56665.1"/>
    </source>
</evidence>
<keyword evidence="1 11" id="KW-0963">Cytoplasm</keyword>
<evidence type="ECO:0000256" key="6">
    <source>
        <dbReference type="ARBA" id="ARBA00022730"/>
    </source>
</evidence>
<dbReference type="InterPro" id="IPR006171">
    <property type="entry name" value="TOPRIM_dom"/>
</dbReference>
<accession>A0A9W6GM42</accession>
<name>A0A9W6GM42_9FUSO</name>
<keyword evidence="15" id="KW-1185">Reference proteome</keyword>
<dbReference type="CDD" id="cd01027">
    <property type="entry name" value="TOPRIM_RNase_M5_like"/>
    <property type="match status" value="1"/>
</dbReference>
<keyword evidence="3 11" id="KW-0698">rRNA processing</keyword>
<dbReference type="SMART" id="SM00493">
    <property type="entry name" value="TOPRIM"/>
    <property type="match status" value="1"/>
</dbReference>
<evidence type="ECO:0000256" key="12">
    <source>
        <dbReference type="NCBIfam" id="TIGR00334"/>
    </source>
</evidence>
<evidence type="ECO:0000256" key="2">
    <source>
        <dbReference type="ARBA" id="ARBA00022517"/>
    </source>
</evidence>
<keyword evidence="9" id="KW-0460">Magnesium</keyword>
<proteinExistence type="inferred from homology"/>
<dbReference type="InterPro" id="IPR034141">
    <property type="entry name" value="TOPRIM_RNase_M5-like"/>
</dbReference>
<dbReference type="InterPro" id="IPR004466">
    <property type="entry name" value="RNase_M5"/>
</dbReference>
<dbReference type="GO" id="GO:0005737">
    <property type="term" value="C:cytoplasm"/>
    <property type="evidence" value="ECO:0007669"/>
    <property type="project" value="UniProtKB-SubCell"/>
</dbReference>
<dbReference type="GO" id="GO:0006364">
    <property type="term" value="P:rRNA processing"/>
    <property type="evidence" value="ECO:0007669"/>
    <property type="project" value="UniProtKB-UniRule"/>
</dbReference>
<sequence>MKKIMETIVVEGRDDVTAVKAAVDAELIIVNGFAVRKRTTLEKIRVAQERTGVIVFTDPDFAGEKIRKTIEDYVPGVKHAYIGRKDGTRARDGNVGIENAKPEVIIEALAKAKCKMVDRIENFTSGDMIEYGLSGGGESKVRRQEVGVILGIGYANAKQFLSKLNHFGISREEFLKAIEKVDKK</sequence>
<evidence type="ECO:0000256" key="5">
    <source>
        <dbReference type="ARBA" id="ARBA00022723"/>
    </source>
</evidence>
<comment type="function">
    <text evidence="11">Required for correct processing of both the 5' and 3' ends of 5S rRNA precursor. Cleaves both sides of a double-stranded region yielding mature 5S rRNA in one step.</text>
</comment>
<evidence type="ECO:0000256" key="10">
    <source>
        <dbReference type="ARBA" id="ARBA00022884"/>
    </source>
</evidence>
<comment type="similarity">
    <text evidence="11">Belongs to the ribonuclease M5 family.</text>
</comment>
<dbReference type="PANTHER" id="PTHR39156:SF1">
    <property type="entry name" value="RIBONUCLEASE M5"/>
    <property type="match status" value="1"/>
</dbReference>